<reference evidence="3 4" key="1">
    <citation type="journal article" date="2005" name="Nucleic Acids Res.">
        <title>Genomic blueprint of Hahella chejuensis, a marine microbe producing an algicidal agent.</title>
        <authorList>
            <person name="Jeong H."/>
            <person name="Yim J.H."/>
            <person name="Lee C."/>
            <person name="Choi S.-H."/>
            <person name="Park Y.K."/>
            <person name="Yoon S.H."/>
            <person name="Hur C.-G."/>
            <person name="Kang H.-Y."/>
            <person name="Kim D."/>
            <person name="Lee H.H."/>
            <person name="Park K.H."/>
            <person name="Park S.-H."/>
            <person name="Park H.-S."/>
            <person name="Lee H.K."/>
            <person name="Oh T.K."/>
            <person name="Kim J.F."/>
        </authorList>
    </citation>
    <scope>NUCLEOTIDE SEQUENCE [LARGE SCALE GENOMIC DNA]</scope>
    <source>
        <strain evidence="3 4">KCTC 2396</strain>
    </source>
</reference>
<evidence type="ECO:0000313" key="3">
    <source>
        <dbReference type="EMBL" id="ABC28070.1"/>
    </source>
</evidence>
<feature type="transmembrane region" description="Helical" evidence="1">
    <location>
        <begin position="20"/>
        <end position="40"/>
    </location>
</feature>
<dbReference type="KEGG" id="hch:HCH_01194"/>
<sequence>MPRIYHKLQTAWRLPRQEKLWLAFLFPYSALVRVMIWSLPFRRFAWILGRVTANHEALFHAPAEQQLLARRIGAVCRLVARYTPWECKCLAQAIMARTLLGFYKAPYVIHLGVLKERGSDGGLKAHAWLRVESTIITGGADSESYVKASTYLPRSLSE</sequence>
<dbReference type="STRING" id="349521.HCH_01194"/>
<dbReference type="InterPro" id="IPR053521">
    <property type="entry name" value="McjB-like"/>
</dbReference>
<evidence type="ECO:0000259" key="2">
    <source>
        <dbReference type="Pfam" id="PF13471"/>
    </source>
</evidence>
<organism evidence="3 4">
    <name type="scientific">Hahella chejuensis (strain KCTC 2396)</name>
    <dbReference type="NCBI Taxonomy" id="349521"/>
    <lineage>
        <taxon>Bacteria</taxon>
        <taxon>Pseudomonadati</taxon>
        <taxon>Pseudomonadota</taxon>
        <taxon>Gammaproteobacteria</taxon>
        <taxon>Oceanospirillales</taxon>
        <taxon>Hahellaceae</taxon>
        <taxon>Hahella</taxon>
    </lineage>
</organism>
<name>Q2SMQ4_HAHCH</name>
<dbReference type="Proteomes" id="UP000000238">
    <property type="component" value="Chromosome"/>
</dbReference>
<dbReference type="eggNOG" id="ENOG5032RQF">
    <property type="taxonomic scope" value="Bacteria"/>
</dbReference>
<keyword evidence="1" id="KW-0812">Transmembrane</keyword>
<dbReference type="NCBIfam" id="NF033537">
    <property type="entry name" value="lasso_biosyn_B2"/>
    <property type="match status" value="1"/>
</dbReference>
<keyword evidence="1" id="KW-1133">Transmembrane helix</keyword>
<proteinExistence type="predicted"/>
<accession>Q2SMQ4</accession>
<protein>
    <recommendedName>
        <fullName evidence="2">Microcin J25-processing protein McjB C-terminal domain-containing protein</fullName>
    </recommendedName>
</protein>
<dbReference type="Pfam" id="PF13471">
    <property type="entry name" value="Transglut_core3"/>
    <property type="match status" value="1"/>
</dbReference>
<dbReference type="AlphaFoldDB" id="Q2SMQ4"/>
<dbReference type="HOGENOM" id="CLU_129168_2_0_6"/>
<feature type="domain" description="Microcin J25-processing protein McjB C-terminal" evidence="2">
    <location>
        <begin position="35"/>
        <end position="146"/>
    </location>
</feature>
<evidence type="ECO:0000256" key="1">
    <source>
        <dbReference type="SAM" id="Phobius"/>
    </source>
</evidence>
<gene>
    <name evidence="3" type="ordered locus">HCH_01194</name>
</gene>
<evidence type="ECO:0000313" key="4">
    <source>
        <dbReference type="Proteomes" id="UP000000238"/>
    </source>
</evidence>
<keyword evidence="4" id="KW-1185">Reference proteome</keyword>
<dbReference type="EMBL" id="CP000155">
    <property type="protein sequence ID" value="ABC28070.1"/>
    <property type="molecule type" value="Genomic_DNA"/>
</dbReference>
<dbReference type="InterPro" id="IPR032708">
    <property type="entry name" value="McjB_C"/>
</dbReference>
<keyword evidence="1" id="KW-0472">Membrane</keyword>